<reference evidence="13 17" key="3">
    <citation type="submission" date="2019-07" db="EMBL/GenBank/DDBJ databases">
        <title>Whole genome shotgun sequence of Acetobacter cibinongensis NBRC 16605.</title>
        <authorList>
            <person name="Hosoyama A."/>
            <person name="Uohara A."/>
            <person name="Ohji S."/>
            <person name="Ichikawa N."/>
        </authorList>
    </citation>
    <scope>NUCLEOTIDE SEQUENCE [LARGE SCALE GENOMIC DNA]</scope>
    <source>
        <strain evidence="13 17">NBRC 16605</strain>
    </source>
</reference>
<keyword evidence="2 10" id="KW-0001">2Fe-2S</keyword>
<dbReference type="EMBL" id="BAMV01000016">
    <property type="protein sequence ID" value="GAN60781.1"/>
    <property type="molecule type" value="Genomic_DNA"/>
</dbReference>
<dbReference type="GO" id="GO:1902494">
    <property type="term" value="C:catalytic complex"/>
    <property type="evidence" value="ECO:0007669"/>
    <property type="project" value="UniProtKB-ARBA"/>
</dbReference>
<evidence type="ECO:0000313" key="16">
    <source>
        <dbReference type="Proteomes" id="UP000196086"/>
    </source>
</evidence>
<evidence type="ECO:0000256" key="9">
    <source>
        <dbReference type="ARBA" id="ARBA00047712"/>
    </source>
</evidence>
<evidence type="ECO:0000256" key="11">
    <source>
        <dbReference type="SAM" id="MobiDB-lite"/>
    </source>
</evidence>
<keyword evidence="5 10" id="KW-0408">Iron</keyword>
<dbReference type="PROSITE" id="PS01099">
    <property type="entry name" value="COMPLEX1_24K"/>
    <property type="match status" value="1"/>
</dbReference>
<dbReference type="GO" id="GO:0098662">
    <property type="term" value="P:inorganic cation transmembrane transport"/>
    <property type="evidence" value="ECO:0007669"/>
    <property type="project" value="UniProtKB-ARBA"/>
</dbReference>
<organism evidence="14 16">
    <name type="scientific">Acetobacter cibinongensis</name>
    <dbReference type="NCBI Taxonomy" id="146475"/>
    <lineage>
        <taxon>Bacteria</taxon>
        <taxon>Pseudomonadati</taxon>
        <taxon>Pseudomonadota</taxon>
        <taxon>Alphaproteobacteria</taxon>
        <taxon>Acetobacterales</taxon>
        <taxon>Acetobacteraceae</taxon>
        <taxon>Acetobacter</taxon>
    </lineage>
</organism>
<comment type="catalytic activity">
    <reaction evidence="9">
        <text>a quinone + NADH + 5 H(+)(in) = a quinol + NAD(+) + 4 H(+)(out)</text>
        <dbReference type="Rhea" id="RHEA:57888"/>
        <dbReference type="ChEBI" id="CHEBI:15378"/>
        <dbReference type="ChEBI" id="CHEBI:24646"/>
        <dbReference type="ChEBI" id="CHEBI:57540"/>
        <dbReference type="ChEBI" id="CHEBI:57945"/>
        <dbReference type="ChEBI" id="CHEBI:132124"/>
    </reaction>
</comment>
<dbReference type="Proteomes" id="UP000032671">
    <property type="component" value="Unassembled WGS sequence"/>
</dbReference>
<dbReference type="NCBIfam" id="TIGR01958">
    <property type="entry name" value="nuoE_fam"/>
    <property type="match status" value="1"/>
</dbReference>
<evidence type="ECO:0000313" key="13">
    <source>
        <dbReference type="EMBL" id="GEL58812.1"/>
    </source>
</evidence>
<dbReference type="EMBL" id="BJVU01000004">
    <property type="protein sequence ID" value="GEL58812.1"/>
    <property type="molecule type" value="Genomic_DNA"/>
</dbReference>
<dbReference type="GO" id="GO:0051537">
    <property type="term" value="F:2 iron, 2 sulfur cluster binding"/>
    <property type="evidence" value="ECO:0007669"/>
    <property type="project" value="UniProtKB-KW"/>
</dbReference>
<dbReference type="GO" id="GO:0022890">
    <property type="term" value="F:inorganic cation transmembrane transporter activity"/>
    <property type="evidence" value="ECO:0007669"/>
    <property type="project" value="UniProtKB-ARBA"/>
</dbReference>
<dbReference type="GO" id="GO:0031090">
    <property type="term" value="C:organelle membrane"/>
    <property type="evidence" value="ECO:0007669"/>
    <property type="project" value="UniProtKB-ARBA"/>
</dbReference>
<evidence type="ECO:0000256" key="5">
    <source>
        <dbReference type="ARBA" id="ARBA00023004"/>
    </source>
</evidence>
<keyword evidence="4" id="KW-1278">Translocase</keyword>
<evidence type="ECO:0000256" key="2">
    <source>
        <dbReference type="ARBA" id="ARBA00022714"/>
    </source>
</evidence>
<dbReference type="GO" id="GO:0008324">
    <property type="term" value="F:monoatomic cation transmembrane transporter activity"/>
    <property type="evidence" value="ECO:0007669"/>
    <property type="project" value="UniProtKB-ARBA"/>
</dbReference>
<evidence type="ECO:0000313" key="14">
    <source>
        <dbReference type="EMBL" id="OUJ01249.1"/>
    </source>
</evidence>
<dbReference type="GO" id="GO:0022804">
    <property type="term" value="F:active transmembrane transporter activity"/>
    <property type="evidence" value="ECO:0007669"/>
    <property type="project" value="UniProtKB-ARBA"/>
</dbReference>
<dbReference type="AlphaFoldDB" id="A0A1Z5YST0"/>
<protein>
    <submittedName>
        <fullName evidence="14">NADH dehydrogenase</fullName>
    </submittedName>
    <submittedName>
        <fullName evidence="12">NADH-quinone oxidoreductase subunit E</fullName>
    </submittedName>
</protein>
<accession>A0A1Z5YST0</accession>
<feature type="region of interest" description="Disordered" evidence="11">
    <location>
        <begin position="177"/>
        <end position="214"/>
    </location>
</feature>
<evidence type="ECO:0000256" key="10">
    <source>
        <dbReference type="PIRSR" id="PIRSR000216-1"/>
    </source>
</evidence>
<dbReference type="SUPFAM" id="SSF52833">
    <property type="entry name" value="Thioredoxin-like"/>
    <property type="match status" value="1"/>
</dbReference>
<dbReference type="Gene3D" id="1.10.10.1590">
    <property type="entry name" value="NADH-quinone oxidoreductase subunit E"/>
    <property type="match status" value="1"/>
</dbReference>
<keyword evidence="17" id="KW-1185">Reference proteome</keyword>
<dbReference type="FunFam" id="3.40.30.10:FF:000022">
    <property type="entry name" value="NADH dehydrogenase flavoprotein 2, mitochondrial"/>
    <property type="match status" value="1"/>
</dbReference>
<sequence>MTSSWKPAEQPESFSFDAASEAEIQTVLAKYPPARKASAVMPLLYIAQRQMGRMTGSAWIPLVAMDEIAQRLEMAAIRVYEVASFYTMFNTQPIGRYHLQVCTTTPCWLRGSDDVTQACKKATGITSFGETSQDGLFTLTQVECLGACSNAPILQVDDDFYEDMDASSTEALIAALRDGTRPPPGPAINRNGSAPEGGRKTLLETAGPTPSVTQ</sequence>
<comment type="caution">
    <text evidence="14">The sequence shown here is derived from an EMBL/GenBank/DDBJ whole genome shotgun (WGS) entry which is preliminary data.</text>
</comment>
<feature type="binding site" evidence="10">
    <location>
        <position position="144"/>
    </location>
    <ligand>
        <name>[2Fe-2S] cluster</name>
        <dbReference type="ChEBI" id="CHEBI:190135"/>
    </ligand>
</feature>
<dbReference type="GO" id="GO:0003954">
    <property type="term" value="F:NADH dehydrogenase activity"/>
    <property type="evidence" value="ECO:0007669"/>
    <property type="project" value="TreeGrafter"/>
</dbReference>
<dbReference type="InterPro" id="IPR036249">
    <property type="entry name" value="Thioredoxin-like_sf"/>
</dbReference>
<comment type="cofactor">
    <cofactor evidence="10">
        <name>[2Fe-2S] cluster</name>
        <dbReference type="ChEBI" id="CHEBI:190135"/>
    </cofactor>
    <text evidence="10">Binds 1 [2Fe-2S] cluster.</text>
</comment>
<dbReference type="PANTHER" id="PTHR10371:SF3">
    <property type="entry name" value="NADH DEHYDROGENASE [UBIQUINONE] FLAVOPROTEIN 2, MITOCHONDRIAL"/>
    <property type="match status" value="1"/>
</dbReference>
<dbReference type="EMBL" id="JOMQ01000049">
    <property type="protein sequence ID" value="OUJ01249.1"/>
    <property type="molecule type" value="Genomic_DNA"/>
</dbReference>
<evidence type="ECO:0000256" key="7">
    <source>
        <dbReference type="ARBA" id="ARBA00023027"/>
    </source>
</evidence>
<keyword evidence="6 10" id="KW-0411">Iron-sulfur</keyword>
<evidence type="ECO:0000256" key="6">
    <source>
        <dbReference type="ARBA" id="ARBA00023014"/>
    </source>
</evidence>
<evidence type="ECO:0000313" key="15">
    <source>
        <dbReference type="Proteomes" id="UP000032671"/>
    </source>
</evidence>
<dbReference type="Pfam" id="PF01257">
    <property type="entry name" value="2Fe-2S_thioredx"/>
    <property type="match status" value="1"/>
</dbReference>
<keyword evidence="7" id="KW-0520">NAD</keyword>
<dbReference type="Gene3D" id="3.40.30.10">
    <property type="entry name" value="Glutaredoxin"/>
    <property type="match status" value="1"/>
</dbReference>
<gene>
    <name evidence="12" type="ORF">Abci_016_127</name>
    <name evidence="13" type="ORF">ACI01nite_14140</name>
    <name evidence="14" type="ORF">HK14_10150</name>
</gene>
<evidence type="ECO:0000256" key="1">
    <source>
        <dbReference type="ARBA" id="ARBA00010643"/>
    </source>
</evidence>
<comment type="cofactor">
    <cofactor evidence="8">
        <name>[2Fe-2S] cluster</name>
        <dbReference type="ChEBI" id="CHEBI:190135"/>
    </cofactor>
</comment>
<evidence type="ECO:0000313" key="12">
    <source>
        <dbReference type="EMBL" id="GAN60781.1"/>
    </source>
</evidence>
<dbReference type="FunFam" id="1.10.10.1590:FF:000001">
    <property type="entry name" value="NADH-quinone oxidoreductase subunit E"/>
    <property type="match status" value="1"/>
</dbReference>
<evidence type="ECO:0000313" key="17">
    <source>
        <dbReference type="Proteomes" id="UP000321891"/>
    </source>
</evidence>
<dbReference type="PIRSF" id="PIRSF000216">
    <property type="entry name" value="NADH_DH_24kDa"/>
    <property type="match status" value="1"/>
</dbReference>
<feature type="binding site" evidence="10">
    <location>
        <position position="102"/>
    </location>
    <ligand>
        <name>[2Fe-2S] cluster</name>
        <dbReference type="ChEBI" id="CHEBI:190135"/>
    </ligand>
</feature>
<reference evidence="12 15" key="1">
    <citation type="submission" date="2012-11" db="EMBL/GenBank/DDBJ databases">
        <title>Whole genome sequence of Acetobacter cibinongensis 4H-1.</title>
        <authorList>
            <person name="Azuma Y."/>
            <person name="Higashiura N."/>
            <person name="Hirakawa H."/>
            <person name="Matsushita K."/>
        </authorList>
    </citation>
    <scope>NUCLEOTIDE SEQUENCE [LARGE SCALE GENOMIC DNA]</scope>
    <source>
        <strain evidence="12 15">4H-1</strain>
    </source>
</reference>
<name>A0A1Z5YST0_9PROT</name>
<dbReference type="InterPro" id="IPR002023">
    <property type="entry name" value="NuoE-like"/>
</dbReference>
<dbReference type="Proteomes" id="UP000196086">
    <property type="component" value="Unassembled WGS sequence"/>
</dbReference>
<dbReference type="GO" id="GO:0098796">
    <property type="term" value="C:membrane protein complex"/>
    <property type="evidence" value="ECO:0007669"/>
    <property type="project" value="UniProtKB-ARBA"/>
</dbReference>
<dbReference type="RefSeq" id="WP_048838826.1">
    <property type="nucleotide sequence ID" value="NZ_BAMV01000016.1"/>
</dbReference>
<feature type="binding site" evidence="10">
    <location>
        <position position="107"/>
    </location>
    <ligand>
        <name>[2Fe-2S] cluster</name>
        <dbReference type="ChEBI" id="CHEBI:190135"/>
    </ligand>
</feature>
<evidence type="ECO:0000256" key="4">
    <source>
        <dbReference type="ARBA" id="ARBA00022967"/>
    </source>
</evidence>
<comment type="similarity">
    <text evidence="1">Belongs to the complex I 24 kDa subunit family.</text>
</comment>
<dbReference type="PANTHER" id="PTHR10371">
    <property type="entry name" value="NADH DEHYDROGENASE UBIQUINONE FLAVOPROTEIN 2, MITOCHONDRIAL"/>
    <property type="match status" value="1"/>
</dbReference>
<dbReference type="GO" id="GO:0046872">
    <property type="term" value="F:metal ion binding"/>
    <property type="evidence" value="ECO:0007669"/>
    <property type="project" value="UniProtKB-KW"/>
</dbReference>
<evidence type="ECO:0000256" key="3">
    <source>
        <dbReference type="ARBA" id="ARBA00022723"/>
    </source>
</evidence>
<dbReference type="InterPro" id="IPR041921">
    <property type="entry name" value="NuoE_N"/>
</dbReference>
<dbReference type="CDD" id="cd03064">
    <property type="entry name" value="TRX_Fd_NuoE"/>
    <property type="match status" value="1"/>
</dbReference>
<dbReference type="GO" id="GO:0031967">
    <property type="term" value="C:organelle envelope"/>
    <property type="evidence" value="ECO:0007669"/>
    <property type="project" value="UniProtKB-ARBA"/>
</dbReference>
<keyword evidence="3 10" id="KW-0479">Metal-binding</keyword>
<accession>A0A0D6N5K6</accession>
<dbReference type="STRING" id="1231339.Abci_016_127"/>
<dbReference type="InterPro" id="IPR042128">
    <property type="entry name" value="NuoE_dom"/>
</dbReference>
<feature type="binding site" evidence="10">
    <location>
        <position position="148"/>
    </location>
    <ligand>
        <name>[2Fe-2S] cluster</name>
        <dbReference type="ChEBI" id="CHEBI:190135"/>
    </ligand>
</feature>
<dbReference type="Proteomes" id="UP000321891">
    <property type="component" value="Unassembled WGS sequence"/>
</dbReference>
<dbReference type="OrthoDB" id="9807941at2"/>
<proteinExistence type="inferred from homology"/>
<reference evidence="14 16" key="2">
    <citation type="submission" date="2014-06" db="EMBL/GenBank/DDBJ databases">
        <authorList>
            <person name="Ju J."/>
            <person name="Zhang J."/>
        </authorList>
    </citation>
    <scope>NUCLEOTIDE SEQUENCE [LARGE SCALE GENOMIC DNA]</scope>
    <source>
        <strain evidence="14 16">DsW_47</strain>
    </source>
</reference>
<evidence type="ECO:0000256" key="8">
    <source>
        <dbReference type="ARBA" id="ARBA00034078"/>
    </source>
</evidence>